<dbReference type="EMBL" id="CYRY02003662">
    <property type="protein sequence ID" value="VCW68254.1"/>
    <property type="molecule type" value="Genomic_DNA"/>
</dbReference>
<gene>
    <name evidence="2" type="ORF">BN2614_LOCUS3</name>
</gene>
<dbReference type="AlphaFoldDB" id="A0A9X9PVE8"/>
<evidence type="ECO:0000313" key="3">
    <source>
        <dbReference type="Proteomes" id="UP000269945"/>
    </source>
</evidence>
<keyword evidence="3" id="KW-1185">Reference proteome</keyword>
<evidence type="ECO:0000256" key="1">
    <source>
        <dbReference type="SAM" id="MobiDB-lite"/>
    </source>
</evidence>
<protein>
    <submittedName>
        <fullName evidence="2">Uncharacterized protein</fullName>
    </submittedName>
</protein>
<feature type="compositionally biased region" description="Polar residues" evidence="1">
    <location>
        <begin position="11"/>
        <end position="22"/>
    </location>
</feature>
<name>A0A9X9PVE8_GULGU</name>
<dbReference type="Proteomes" id="UP000269945">
    <property type="component" value="Unassembled WGS sequence"/>
</dbReference>
<organism evidence="2 3">
    <name type="scientific">Gulo gulo</name>
    <name type="common">Wolverine</name>
    <name type="synonym">Gluton</name>
    <dbReference type="NCBI Taxonomy" id="48420"/>
    <lineage>
        <taxon>Eukaryota</taxon>
        <taxon>Metazoa</taxon>
        <taxon>Chordata</taxon>
        <taxon>Craniata</taxon>
        <taxon>Vertebrata</taxon>
        <taxon>Euteleostomi</taxon>
        <taxon>Mammalia</taxon>
        <taxon>Eutheria</taxon>
        <taxon>Laurasiatheria</taxon>
        <taxon>Carnivora</taxon>
        <taxon>Caniformia</taxon>
        <taxon>Musteloidea</taxon>
        <taxon>Mustelidae</taxon>
        <taxon>Guloninae</taxon>
        <taxon>Gulo</taxon>
    </lineage>
</organism>
<feature type="region of interest" description="Disordered" evidence="1">
    <location>
        <begin position="1"/>
        <end position="22"/>
    </location>
</feature>
<reference evidence="2 3" key="1">
    <citation type="submission" date="2018-10" db="EMBL/GenBank/DDBJ databases">
        <authorList>
            <person name="Ekblom R."/>
            <person name="Jareborg N."/>
        </authorList>
    </citation>
    <scope>NUCLEOTIDE SEQUENCE [LARGE SCALE GENOMIC DNA]</scope>
    <source>
        <tissue evidence="2">Muscle</tissue>
    </source>
</reference>
<accession>A0A9X9PVE8</accession>
<evidence type="ECO:0000313" key="2">
    <source>
        <dbReference type="EMBL" id="VCW68254.1"/>
    </source>
</evidence>
<sequence length="22" mass="2226">MPGLPPLPSPRTLSATAMTSLS</sequence>
<proteinExistence type="predicted"/>
<comment type="caution">
    <text evidence="2">The sequence shown here is derived from an EMBL/GenBank/DDBJ whole genome shotgun (WGS) entry which is preliminary data.</text>
</comment>